<evidence type="ECO:0000256" key="2">
    <source>
        <dbReference type="ARBA" id="ARBA00022723"/>
    </source>
</evidence>
<evidence type="ECO:0000256" key="3">
    <source>
        <dbReference type="ARBA" id="ARBA00023004"/>
    </source>
</evidence>
<protein>
    <submittedName>
        <fullName evidence="7">C-type cytochrome</fullName>
    </submittedName>
</protein>
<evidence type="ECO:0000313" key="7">
    <source>
        <dbReference type="EMBL" id="MFC3096909.1"/>
    </source>
</evidence>
<keyword evidence="2 4" id="KW-0479">Metal-binding</keyword>
<dbReference type="EMBL" id="JBHRST010000004">
    <property type="protein sequence ID" value="MFC3096909.1"/>
    <property type="molecule type" value="Genomic_DNA"/>
</dbReference>
<gene>
    <name evidence="7" type="ORF">ACFODU_03740</name>
</gene>
<proteinExistence type="predicted"/>
<evidence type="ECO:0000313" key="8">
    <source>
        <dbReference type="Proteomes" id="UP001595456"/>
    </source>
</evidence>
<dbReference type="Gene3D" id="1.10.760.10">
    <property type="entry name" value="Cytochrome c-like domain"/>
    <property type="match status" value="1"/>
</dbReference>
<feature type="signal peptide" evidence="5">
    <location>
        <begin position="1"/>
        <end position="24"/>
    </location>
</feature>
<dbReference type="RefSeq" id="WP_336925811.1">
    <property type="nucleotide sequence ID" value="NZ_JBANRO010000005.1"/>
</dbReference>
<evidence type="ECO:0000256" key="4">
    <source>
        <dbReference type="PROSITE-ProRule" id="PRU00433"/>
    </source>
</evidence>
<dbReference type="Proteomes" id="UP001595456">
    <property type="component" value="Unassembled WGS sequence"/>
</dbReference>
<organism evidence="7 8">
    <name type="scientific">Alteraurantiacibacter palmitatis</name>
    <dbReference type="NCBI Taxonomy" id="2054628"/>
    <lineage>
        <taxon>Bacteria</taxon>
        <taxon>Pseudomonadati</taxon>
        <taxon>Pseudomonadota</taxon>
        <taxon>Alphaproteobacteria</taxon>
        <taxon>Sphingomonadales</taxon>
        <taxon>Erythrobacteraceae</taxon>
        <taxon>Alteraurantiacibacter</taxon>
    </lineage>
</organism>
<name>A0ABV7E2B4_9SPHN</name>
<keyword evidence="3 4" id="KW-0408">Iron</keyword>
<evidence type="ECO:0000259" key="6">
    <source>
        <dbReference type="PROSITE" id="PS51007"/>
    </source>
</evidence>
<feature type="chain" id="PRO_5046791146" evidence="5">
    <location>
        <begin position="25"/>
        <end position="145"/>
    </location>
</feature>
<dbReference type="Pfam" id="PF13442">
    <property type="entry name" value="Cytochrome_CBB3"/>
    <property type="match status" value="1"/>
</dbReference>
<comment type="caution">
    <text evidence="7">The sequence shown here is derived from an EMBL/GenBank/DDBJ whole genome shotgun (WGS) entry which is preliminary data.</text>
</comment>
<dbReference type="PROSITE" id="PS51007">
    <property type="entry name" value="CYTC"/>
    <property type="match status" value="1"/>
</dbReference>
<evidence type="ECO:0000256" key="1">
    <source>
        <dbReference type="ARBA" id="ARBA00022617"/>
    </source>
</evidence>
<dbReference type="InterPro" id="IPR036909">
    <property type="entry name" value="Cyt_c-like_dom_sf"/>
</dbReference>
<feature type="domain" description="Cytochrome c" evidence="6">
    <location>
        <begin position="55"/>
        <end position="138"/>
    </location>
</feature>
<keyword evidence="8" id="KW-1185">Reference proteome</keyword>
<keyword evidence="5" id="KW-0732">Signal</keyword>
<evidence type="ECO:0000256" key="5">
    <source>
        <dbReference type="SAM" id="SignalP"/>
    </source>
</evidence>
<sequence>MRKAVVFGTALAVALAGCAGVAVAQNAGGEAAPAAAGPAGPPPGMPQPITMAQRPGVIGGEALYVEYCIACHGPNGMGTGLLQRAGRPEPLLEARGGLPAQFIITAARNGIGNMPAIPRGEVSDEQLQAIADYLAAGPHAVAGGA</sequence>
<accession>A0ABV7E2B4</accession>
<dbReference type="PROSITE" id="PS51257">
    <property type="entry name" value="PROKAR_LIPOPROTEIN"/>
    <property type="match status" value="1"/>
</dbReference>
<keyword evidence="1 4" id="KW-0349">Heme</keyword>
<dbReference type="InterPro" id="IPR009056">
    <property type="entry name" value="Cyt_c-like_dom"/>
</dbReference>
<dbReference type="SUPFAM" id="SSF46626">
    <property type="entry name" value="Cytochrome c"/>
    <property type="match status" value="1"/>
</dbReference>
<reference evidence="8" key="1">
    <citation type="journal article" date="2019" name="Int. J. Syst. Evol. Microbiol.">
        <title>The Global Catalogue of Microorganisms (GCM) 10K type strain sequencing project: providing services to taxonomists for standard genome sequencing and annotation.</title>
        <authorList>
            <consortium name="The Broad Institute Genomics Platform"/>
            <consortium name="The Broad Institute Genome Sequencing Center for Infectious Disease"/>
            <person name="Wu L."/>
            <person name="Ma J."/>
        </authorList>
    </citation>
    <scope>NUCLEOTIDE SEQUENCE [LARGE SCALE GENOMIC DNA]</scope>
    <source>
        <strain evidence="8">KCTC 52607</strain>
    </source>
</reference>